<dbReference type="PANTHER" id="PTHR31873:SF6">
    <property type="entry name" value="ASPARTATE DEHYDROGENASE DOMAIN-CONTAINING PROTEIN"/>
    <property type="match status" value="1"/>
</dbReference>
<dbReference type="InterPro" id="IPR036291">
    <property type="entry name" value="NAD(P)-bd_dom_sf"/>
</dbReference>
<dbReference type="PANTHER" id="PTHR31873">
    <property type="entry name" value="L-ASPARTATE DEHYDROGENASE-RELATED"/>
    <property type="match status" value="1"/>
</dbReference>
<keyword evidence="5 6" id="KW-0520">NAD</keyword>
<proteinExistence type="inferred from homology"/>
<dbReference type="UniPathway" id="UPA00253">
    <property type="reaction ID" value="UER00456"/>
</dbReference>
<dbReference type="SUPFAM" id="SSF51735">
    <property type="entry name" value="NAD(P)-binding Rossmann-fold domains"/>
    <property type="match status" value="1"/>
</dbReference>
<dbReference type="InterPro" id="IPR005106">
    <property type="entry name" value="Asp/hSer_DH_NAD-bd"/>
</dbReference>
<evidence type="ECO:0000256" key="5">
    <source>
        <dbReference type="ARBA" id="ARBA00023027"/>
    </source>
</evidence>
<evidence type="ECO:0000313" key="9">
    <source>
        <dbReference type="EMBL" id="NYS23678.1"/>
    </source>
</evidence>
<evidence type="ECO:0000256" key="3">
    <source>
        <dbReference type="ARBA" id="ARBA00022857"/>
    </source>
</evidence>
<keyword evidence="3 6" id="KW-0521">NADP</keyword>
<comment type="miscellaneous">
    <text evidence="6">The iminoaspartate product is unstable in aqueous solution and can decompose to oxaloacetate and ammonia.</text>
</comment>
<reference evidence="9 10" key="1">
    <citation type="journal article" date="2000" name="Arch. Microbiol.">
        <title>Rhodobaca bogoriensis gen. nov. and sp. nov., an alkaliphilic purple nonsulfur bacterium from African Rift Valley soda lakes.</title>
        <authorList>
            <person name="Milford A.D."/>
            <person name="Achenbach L.A."/>
            <person name="Jung D.O."/>
            <person name="Madigan M.T."/>
        </authorList>
    </citation>
    <scope>NUCLEOTIDE SEQUENCE [LARGE SCALE GENOMIC DNA]</scope>
    <source>
        <strain evidence="9 10">2376</strain>
    </source>
</reference>
<feature type="domain" description="Aspartate/homoserine dehydrogenase NAD-binding" evidence="8">
    <location>
        <begin position="7"/>
        <end position="117"/>
    </location>
</feature>
<comment type="pathway">
    <text evidence="6">Cofactor biosynthesis; NAD(+) biosynthesis; iminoaspartate from L-aspartate (dehydrogenase route): step 1/1.</text>
</comment>
<gene>
    <name evidence="6" type="primary">nadX</name>
    <name evidence="9" type="ORF">HUK65_01640</name>
</gene>
<dbReference type="Gene3D" id="3.40.50.720">
    <property type="entry name" value="NAD(P)-binding Rossmann-like Domain"/>
    <property type="match status" value="1"/>
</dbReference>
<comment type="caution">
    <text evidence="9">The sequence shown here is derived from an EMBL/GenBank/DDBJ whole genome shotgun (WGS) entry which is preliminary data.</text>
</comment>
<keyword evidence="10" id="KW-1185">Reference proteome</keyword>
<evidence type="ECO:0000256" key="4">
    <source>
        <dbReference type="ARBA" id="ARBA00023002"/>
    </source>
</evidence>
<dbReference type="SUPFAM" id="SSF55347">
    <property type="entry name" value="Glyceraldehyde-3-phosphate dehydrogenase-like, C-terminal domain"/>
    <property type="match status" value="1"/>
</dbReference>
<name>A0A7Z0KYR7_9RHOB</name>
<dbReference type="RefSeq" id="WP_179904378.1">
    <property type="nucleotide sequence ID" value="NZ_JACBXS010000002.1"/>
</dbReference>
<dbReference type="GO" id="GO:0050661">
    <property type="term" value="F:NADP binding"/>
    <property type="evidence" value="ECO:0007669"/>
    <property type="project" value="UniProtKB-UniRule"/>
</dbReference>
<organism evidence="9 10">
    <name type="scientific">Rhabdonatronobacter sediminivivens</name>
    <dbReference type="NCBI Taxonomy" id="2743469"/>
    <lineage>
        <taxon>Bacteria</taxon>
        <taxon>Pseudomonadati</taxon>
        <taxon>Pseudomonadota</taxon>
        <taxon>Alphaproteobacteria</taxon>
        <taxon>Rhodobacterales</taxon>
        <taxon>Paracoccaceae</taxon>
        <taxon>Rhabdonatronobacter</taxon>
    </lineage>
</organism>
<dbReference type="GO" id="GO:0033735">
    <property type="term" value="F:aspartate dehydrogenase [NAD(P)+] activity"/>
    <property type="evidence" value="ECO:0007669"/>
    <property type="project" value="UniProtKB-EC"/>
</dbReference>
<evidence type="ECO:0000259" key="7">
    <source>
        <dbReference type="Pfam" id="PF01958"/>
    </source>
</evidence>
<dbReference type="EC" id="1.4.1.21" evidence="6"/>
<comment type="catalytic activity">
    <reaction evidence="6">
        <text>L-aspartate + NADP(+) + H2O = oxaloacetate + NH4(+) + NADPH + H(+)</text>
        <dbReference type="Rhea" id="RHEA:11784"/>
        <dbReference type="ChEBI" id="CHEBI:15377"/>
        <dbReference type="ChEBI" id="CHEBI:15378"/>
        <dbReference type="ChEBI" id="CHEBI:16452"/>
        <dbReference type="ChEBI" id="CHEBI:28938"/>
        <dbReference type="ChEBI" id="CHEBI:29991"/>
        <dbReference type="ChEBI" id="CHEBI:57783"/>
        <dbReference type="ChEBI" id="CHEBI:58349"/>
        <dbReference type="EC" id="1.4.1.21"/>
    </reaction>
</comment>
<dbReference type="GO" id="GO:0009435">
    <property type="term" value="P:NAD+ biosynthetic process"/>
    <property type="evidence" value="ECO:0007669"/>
    <property type="project" value="UniProtKB-UniRule"/>
</dbReference>
<evidence type="ECO:0000256" key="6">
    <source>
        <dbReference type="HAMAP-Rule" id="MF_01265"/>
    </source>
</evidence>
<feature type="domain" description="Aspartate dehydrogenase" evidence="7">
    <location>
        <begin position="169"/>
        <end position="252"/>
    </location>
</feature>
<dbReference type="EMBL" id="JACBXS010000002">
    <property type="protein sequence ID" value="NYS23678.1"/>
    <property type="molecule type" value="Genomic_DNA"/>
</dbReference>
<comment type="function">
    <text evidence="6">Specifically catalyzes the NAD or NADP-dependent dehydrogenation of L-aspartate to iminoaspartate.</text>
</comment>
<dbReference type="GO" id="GO:0051287">
    <property type="term" value="F:NAD binding"/>
    <property type="evidence" value="ECO:0007669"/>
    <property type="project" value="UniProtKB-UniRule"/>
</dbReference>
<keyword evidence="2 6" id="KW-0662">Pyridine nucleotide biosynthesis</keyword>
<evidence type="ECO:0000256" key="2">
    <source>
        <dbReference type="ARBA" id="ARBA00022642"/>
    </source>
</evidence>
<comment type="catalytic activity">
    <reaction evidence="6">
        <text>L-aspartate + NAD(+) + H2O = oxaloacetate + NH4(+) + NADH + H(+)</text>
        <dbReference type="Rhea" id="RHEA:11788"/>
        <dbReference type="ChEBI" id="CHEBI:15377"/>
        <dbReference type="ChEBI" id="CHEBI:15378"/>
        <dbReference type="ChEBI" id="CHEBI:16452"/>
        <dbReference type="ChEBI" id="CHEBI:28938"/>
        <dbReference type="ChEBI" id="CHEBI:29991"/>
        <dbReference type="ChEBI" id="CHEBI:57540"/>
        <dbReference type="ChEBI" id="CHEBI:57945"/>
        <dbReference type="EC" id="1.4.1.21"/>
    </reaction>
</comment>
<dbReference type="NCBIfam" id="NF009828">
    <property type="entry name" value="PRK13303.1-3"/>
    <property type="match status" value="1"/>
</dbReference>
<dbReference type="PIRSF" id="PIRSF005227">
    <property type="entry name" value="Asp_dh_NAD_syn"/>
    <property type="match status" value="1"/>
</dbReference>
<dbReference type="Pfam" id="PF01958">
    <property type="entry name" value="Asp_DH_C"/>
    <property type="match status" value="1"/>
</dbReference>
<feature type="active site" evidence="6">
    <location>
        <position position="218"/>
    </location>
</feature>
<dbReference type="Gene3D" id="3.30.360.10">
    <property type="entry name" value="Dihydrodipicolinate Reductase, domain 2"/>
    <property type="match status" value="1"/>
</dbReference>
<dbReference type="InterPro" id="IPR020626">
    <property type="entry name" value="Asp_DH_prok"/>
</dbReference>
<dbReference type="Proteomes" id="UP000529417">
    <property type="component" value="Unassembled WGS sequence"/>
</dbReference>
<evidence type="ECO:0000313" key="10">
    <source>
        <dbReference type="Proteomes" id="UP000529417"/>
    </source>
</evidence>
<dbReference type="InterPro" id="IPR011182">
    <property type="entry name" value="L-Asp_DH"/>
</dbReference>
<comment type="similarity">
    <text evidence="1 6">Belongs to the L-aspartate dehydrogenase family.</text>
</comment>
<dbReference type="InterPro" id="IPR002811">
    <property type="entry name" value="Asp_DH"/>
</dbReference>
<sequence length="265" mass="27042">MHLGLIGYGAIGQMLQEVLEREGMAPARLTLLARAGSVARVRDALPQARVVDTVAALVAEGPDLVVECAGHGAVRDHVPGLLGAGVECVIASIGALADAGLEAELQRAAQAGGGRLVLSAGAVGGIDLLAALAPSGIETVRYTGRKPPRAWAGSPAEAVLDLHNLTALATFFTGTAREAARDYPKNANVAATVALAGAGFDRTEVALVADPGVTLNTHEVSVRAGAGAFDIRIEGRGAPGNPRTSVATVYALAREVMNRQRARVI</sequence>
<protein>
    <recommendedName>
        <fullName evidence="6">L-aspartate dehydrogenase</fullName>
        <ecNumber evidence="6">1.4.1.21</ecNumber>
    </recommendedName>
</protein>
<evidence type="ECO:0000259" key="8">
    <source>
        <dbReference type="Pfam" id="PF03447"/>
    </source>
</evidence>
<feature type="binding site" evidence="6">
    <location>
        <position position="188"/>
    </location>
    <ligand>
        <name>NAD(+)</name>
        <dbReference type="ChEBI" id="CHEBI:57540"/>
    </ligand>
</feature>
<feature type="binding site" evidence="6">
    <location>
        <position position="122"/>
    </location>
    <ligand>
        <name>NAD(+)</name>
        <dbReference type="ChEBI" id="CHEBI:57540"/>
    </ligand>
</feature>
<dbReference type="Pfam" id="PF03447">
    <property type="entry name" value="NAD_binding_3"/>
    <property type="match status" value="1"/>
</dbReference>
<keyword evidence="4 6" id="KW-0560">Oxidoreductase</keyword>
<dbReference type="GO" id="GO:0016639">
    <property type="term" value="F:oxidoreductase activity, acting on the CH-NH2 group of donors, NAD or NADP as acceptor"/>
    <property type="evidence" value="ECO:0007669"/>
    <property type="project" value="UniProtKB-UniRule"/>
</dbReference>
<dbReference type="AlphaFoldDB" id="A0A7Z0KYR7"/>
<accession>A0A7Z0KYR7</accession>
<dbReference type="NCBIfam" id="NF009827">
    <property type="entry name" value="PRK13303.1-2"/>
    <property type="match status" value="1"/>
</dbReference>
<evidence type="ECO:0000256" key="1">
    <source>
        <dbReference type="ARBA" id="ARBA00008331"/>
    </source>
</evidence>
<dbReference type="HAMAP" id="MF_01265">
    <property type="entry name" value="NadX"/>
    <property type="match status" value="1"/>
</dbReference>